<dbReference type="Proteomes" id="UP000189739">
    <property type="component" value="Unassembled WGS sequence"/>
</dbReference>
<protein>
    <submittedName>
        <fullName evidence="2">BRAMP protein</fullName>
    </submittedName>
</protein>
<reference evidence="2 3" key="1">
    <citation type="submission" date="2016-07" db="EMBL/GenBank/DDBJ databases">
        <title>Genomic analysis of zinc-resistant bacterium Mucilaginibacter pedocola TBZ30.</title>
        <authorList>
            <person name="Huang J."/>
            <person name="Tang J."/>
        </authorList>
    </citation>
    <scope>NUCLEOTIDE SEQUENCE [LARGE SCALE GENOMIC DNA]</scope>
    <source>
        <strain evidence="2 3">TBZ30</strain>
    </source>
</reference>
<evidence type="ECO:0000313" key="2">
    <source>
        <dbReference type="EMBL" id="OOQ60746.1"/>
    </source>
</evidence>
<dbReference type="OrthoDB" id="8853249at2"/>
<keyword evidence="3" id="KW-1185">Reference proteome</keyword>
<dbReference type="InterPro" id="IPR005025">
    <property type="entry name" value="FMN_Rdtase-like_dom"/>
</dbReference>
<feature type="domain" description="NADPH-dependent FMN reductase-like" evidence="1">
    <location>
        <begin position="1"/>
        <end position="152"/>
    </location>
</feature>
<evidence type="ECO:0000259" key="1">
    <source>
        <dbReference type="Pfam" id="PF03358"/>
    </source>
</evidence>
<dbReference type="AlphaFoldDB" id="A0A1S9PIG7"/>
<accession>A0A1S9PIG7</accession>
<name>A0A1S9PIG7_9SPHI</name>
<dbReference type="Gene3D" id="3.40.50.360">
    <property type="match status" value="1"/>
</dbReference>
<dbReference type="RefSeq" id="WP_078347448.1">
    <property type="nucleotide sequence ID" value="NZ_MBTF01000005.1"/>
</dbReference>
<evidence type="ECO:0000313" key="3">
    <source>
        <dbReference type="Proteomes" id="UP000189739"/>
    </source>
</evidence>
<dbReference type="GO" id="GO:0016491">
    <property type="term" value="F:oxidoreductase activity"/>
    <property type="evidence" value="ECO:0007669"/>
    <property type="project" value="InterPro"/>
</dbReference>
<gene>
    <name evidence="2" type="ORF">BC343_24035</name>
</gene>
<dbReference type="SUPFAM" id="SSF52218">
    <property type="entry name" value="Flavoproteins"/>
    <property type="match status" value="1"/>
</dbReference>
<dbReference type="InterPro" id="IPR029039">
    <property type="entry name" value="Flavoprotein-like_sf"/>
</dbReference>
<sequence>MKAFILNCTLKPSPEFSNTEALINKAITQLQEQGAETEVLRLVDHNVLPGTESDMGNGDEWPILLEKIRTCNIFILATPIWMGRLASTAQRVIERLDAIFHEKDKADEETGQYFTYNKVAGCLITGNEDGAHSCAAQILWAMQEFGFTIPPNVNAYWVGLAGRGKDYVEAGGEQHYFTNQTLRYTVANLLFFARLLKQHPIDTNLKELNELARAESTHHS</sequence>
<dbReference type="Pfam" id="PF03358">
    <property type="entry name" value="FMN_red"/>
    <property type="match status" value="1"/>
</dbReference>
<organism evidence="2 3">
    <name type="scientific">Mucilaginibacter pedocola</name>
    <dbReference type="NCBI Taxonomy" id="1792845"/>
    <lineage>
        <taxon>Bacteria</taxon>
        <taxon>Pseudomonadati</taxon>
        <taxon>Bacteroidota</taxon>
        <taxon>Sphingobacteriia</taxon>
        <taxon>Sphingobacteriales</taxon>
        <taxon>Sphingobacteriaceae</taxon>
        <taxon>Mucilaginibacter</taxon>
    </lineage>
</organism>
<comment type="caution">
    <text evidence="2">The sequence shown here is derived from an EMBL/GenBank/DDBJ whole genome shotgun (WGS) entry which is preliminary data.</text>
</comment>
<proteinExistence type="predicted"/>
<dbReference type="EMBL" id="MBTF01000005">
    <property type="protein sequence ID" value="OOQ60746.1"/>
    <property type="molecule type" value="Genomic_DNA"/>
</dbReference>
<dbReference type="STRING" id="1792845.BC343_24035"/>